<feature type="coiled-coil region" evidence="2">
    <location>
        <begin position="33"/>
        <end position="81"/>
    </location>
</feature>
<evidence type="ECO:0000256" key="2">
    <source>
        <dbReference type="SAM" id="Coils"/>
    </source>
</evidence>
<dbReference type="Proteomes" id="UP000624041">
    <property type="component" value="Unassembled WGS sequence"/>
</dbReference>
<feature type="compositionally biased region" description="Polar residues" evidence="3">
    <location>
        <begin position="199"/>
        <end position="209"/>
    </location>
</feature>
<reference evidence="4" key="2">
    <citation type="submission" date="2020-09" db="EMBL/GenBank/DDBJ databases">
        <authorList>
            <person name="Sun Q."/>
            <person name="Ohkuma M."/>
        </authorList>
    </citation>
    <scope>NUCLEOTIDE SEQUENCE</scope>
    <source>
        <strain evidence="4">JCM 17251</strain>
    </source>
</reference>
<gene>
    <name evidence="4" type="ORF">GCM10007971_34810</name>
</gene>
<accession>A0A917Y4R2</accession>
<comment type="caution">
    <text evidence="4">The sequence shown here is derived from an EMBL/GenBank/DDBJ whole genome shotgun (WGS) entry which is preliminary data.</text>
</comment>
<feature type="region of interest" description="Disordered" evidence="3">
    <location>
        <begin position="184"/>
        <end position="209"/>
    </location>
</feature>
<comment type="similarity">
    <text evidence="1">Belongs to the PspA/Vipp/IM30 family.</text>
</comment>
<dbReference type="EMBL" id="BMOS01000039">
    <property type="protein sequence ID" value="GGN65691.1"/>
    <property type="molecule type" value="Genomic_DNA"/>
</dbReference>
<evidence type="ECO:0000256" key="3">
    <source>
        <dbReference type="SAM" id="MobiDB-lite"/>
    </source>
</evidence>
<dbReference type="Pfam" id="PF04012">
    <property type="entry name" value="PspA_IM30"/>
    <property type="match status" value="1"/>
</dbReference>
<dbReference type="AlphaFoldDB" id="A0A917Y4R2"/>
<sequence>MGILSRFTTLMKANINSRIDRSRDPEKVIEKTLRDVNLDLRTIQSEVNALEADVRRAKRAVDECEMEIRKLERYRERAADRIETQAAGFLDDQEHLESKKLELVAKYNRLLIEARQMRLLEEKLTLDVRQLEARSRMIKEKSALLNQKQKINSGNPSITSGFMSYEEELNFKLDEAEALEQLRNKPAPIDSIDEEIAKLTTNRSETSNE</sequence>
<proteinExistence type="inferred from homology"/>
<evidence type="ECO:0000313" key="5">
    <source>
        <dbReference type="Proteomes" id="UP000624041"/>
    </source>
</evidence>
<evidence type="ECO:0000256" key="1">
    <source>
        <dbReference type="ARBA" id="ARBA00043985"/>
    </source>
</evidence>
<protein>
    <submittedName>
        <fullName evidence="4">Phage shock protein A</fullName>
    </submittedName>
</protein>
<reference evidence="4" key="1">
    <citation type="journal article" date="2014" name="Int. J. Syst. Evol. Microbiol.">
        <title>Complete genome sequence of Corynebacterium casei LMG S-19264T (=DSM 44701T), isolated from a smear-ripened cheese.</title>
        <authorList>
            <consortium name="US DOE Joint Genome Institute (JGI-PGF)"/>
            <person name="Walter F."/>
            <person name="Albersmeier A."/>
            <person name="Kalinowski J."/>
            <person name="Ruckert C."/>
        </authorList>
    </citation>
    <scope>NUCLEOTIDE SEQUENCE</scope>
    <source>
        <strain evidence="4">JCM 17251</strain>
    </source>
</reference>
<dbReference type="InterPro" id="IPR007157">
    <property type="entry name" value="PspA_VIPP1"/>
</dbReference>
<organism evidence="4 5">
    <name type="scientific">Oceanobacillus indicireducens</name>
    <dbReference type="NCBI Taxonomy" id="1004261"/>
    <lineage>
        <taxon>Bacteria</taxon>
        <taxon>Bacillati</taxon>
        <taxon>Bacillota</taxon>
        <taxon>Bacilli</taxon>
        <taxon>Bacillales</taxon>
        <taxon>Bacillaceae</taxon>
        <taxon>Oceanobacillus</taxon>
    </lineage>
</organism>
<name>A0A917Y4R2_9BACI</name>
<keyword evidence="5" id="KW-1185">Reference proteome</keyword>
<keyword evidence="2" id="KW-0175">Coiled coil</keyword>
<evidence type="ECO:0000313" key="4">
    <source>
        <dbReference type="EMBL" id="GGN65691.1"/>
    </source>
</evidence>
<dbReference type="RefSeq" id="WP_188859225.1">
    <property type="nucleotide sequence ID" value="NZ_BMOS01000039.1"/>
</dbReference>